<name>T1CGG6_9ZZZZ</name>
<gene>
    <name evidence="2" type="ORF">B1A_08512</name>
</gene>
<organism evidence="2">
    <name type="scientific">mine drainage metagenome</name>
    <dbReference type="NCBI Taxonomy" id="410659"/>
    <lineage>
        <taxon>unclassified sequences</taxon>
        <taxon>metagenomes</taxon>
        <taxon>ecological metagenomes</taxon>
    </lineage>
</organism>
<dbReference type="InterPro" id="IPR001173">
    <property type="entry name" value="Glyco_trans_2-like"/>
</dbReference>
<dbReference type="Gene3D" id="3.90.550.10">
    <property type="entry name" value="Spore Coat Polysaccharide Biosynthesis Protein SpsA, Chain A"/>
    <property type="match status" value="1"/>
</dbReference>
<dbReference type="GO" id="GO:0016740">
    <property type="term" value="F:transferase activity"/>
    <property type="evidence" value="ECO:0007669"/>
    <property type="project" value="UniProtKB-KW"/>
</dbReference>
<evidence type="ECO:0000259" key="1">
    <source>
        <dbReference type="Pfam" id="PF00535"/>
    </source>
</evidence>
<accession>T1CGG6</accession>
<sequence>MRKRDEKTIFASAGDPFRFVAFARSPKVAPGVPPIQVDPSEQLDLSVVVPFYNPGNRLRPQIKETIEVLRGLGIKFEVIAVCDGSTDGSSESINGMDDDVLTVIHLGKNAGRVRRLELACRWARGATWAL</sequence>
<dbReference type="SUPFAM" id="SSF53448">
    <property type="entry name" value="Nucleotide-diphospho-sugar transferases"/>
    <property type="match status" value="1"/>
</dbReference>
<dbReference type="AlphaFoldDB" id="T1CGG6"/>
<dbReference type="GO" id="GO:0006487">
    <property type="term" value="P:protein N-linked glycosylation"/>
    <property type="evidence" value="ECO:0007669"/>
    <property type="project" value="TreeGrafter"/>
</dbReference>
<keyword evidence="2" id="KW-0808">Transferase</keyword>
<dbReference type="Pfam" id="PF00535">
    <property type="entry name" value="Glycos_transf_2"/>
    <property type="match status" value="1"/>
</dbReference>
<reference evidence="2" key="2">
    <citation type="journal article" date="2014" name="ISME J.">
        <title>Microbial stratification in low pH oxic and suboxic macroscopic growths along an acid mine drainage.</title>
        <authorList>
            <person name="Mendez-Garcia C."/>
            <person name="Mesa V."/>
            <person name="Sprenger R.R."/>
            <person name="Richter M."/>
            <person name="Diez M.S."/>
            <person name="Solano J."/>
            <person name="Bargiela R."/>
            <person name="Golyshina O.V."/>
            <person name="Manteca A."/>
            <person name="Ramos J.L."/>
            <person name="Gallego J.R."/>
            <person name="Llorente I."/>
            <person name="Martins Dos Santos V.A."/>
            <person name="Jensen O.N."/>
            <person name="Pelaez A.I."/>
            <person name="Sanchez J."/>
            <person name="Ferrer M."/>
        </authorList>
    </citation>
    <scope>NUCLEOTIDE SEQUENCE</scope>
</reference>
<proteinExistence type="predicted"/>
<reference evidence="2" key="1">
    <citation type="submission" date="2013-08" db="EMBL/GenBank/DDBJ databases">
        <authorList>
            <person name="Mendez C."/>
            <person name="Richter M."/>
            <person name="Ferrer M."/>
            <person name="Sanchez J."/>
        </authorList>
    </citation>
    <scope>NUCLEOTIDE SEQUENCE</scope>
</reference>
<dbReference type="PANTHER" id="PTHR10859:SF91">
    <property type="entry name" value="DOLICHYL-PHOSPHATE BETA-GLUCOSYLTRANSFERASE"/>
    <property type="match status" value="1"/>
</dbReference>
<dbReference type="EC" id="2.-.-.-" evidence="2"/>
<evidence type="ECO:0000313" key="2">
    <source>
        <dbReference type="EMBL" id="EQD65424.1"/>
    </source>
</evidence>
<dbReference type="InterPro" id="IPR029044">
    <property type="entry name" value="Nucleotide-diphossugar_trans"/>
</dbReference>
<comment type="caution">
    <text evidence="2">The sequence shown here is derived from an EMBL/GenBank/DDBJ whole genome shotgun (WGS) entry which is preliminary data.</text>
</comment>
<feature type="domain" description="Glycosyltransferase 2-like" evidence="1">
    <location>
        <begin position="46"/>
        <end position="126"/>
    </location>
</feature>
<dbReference type="EMBL" id="AUZX01006076">
    <property type="protein sequence ID" value="EQD65424.1"/>
    <property type="molecule type" value="Genomic_DNA"/>
</dbReference>
<protein>
    <submittedName>
        <fullName evidence="2">Glycosyl transferase family 2</fullName>
        <ecNumber evidence="2">2.-.-.-</ecNumber>
    </submittedName>
</protein>
<dbReference type="PANTHER" id="PTHR10859">
    <property type="entry name" value="GLYCOSYL TRANSFERASE"/>
    <property type="match status" value="1"/>
</dbReference>